<evidence type="ECO:0000256" key="5">
    <source>
        <dbReference type="ARBA" id="ARBA00022989"/>
    </source>
</evidence>
<evidence type="ECO:0000256" key="6">
    <source>
        <dbReference type="ARBA" id="ARBA00023136"/>
    </source>
</evidence>
<feature type="transmembrane region" description="Helical" evidence="7">
    <location>
        <begin position="322"/>
        <end position="339"/>
    </location>
</feature>
<dbReference type="GO" id="GO:0005886">
    <property type="term" value="C:plasma membrane"/>
    <property type="evidence" value="ECO:0007669"/>
    <property type="project" value="UniProtKB-SubCell"/>
</dbReference>
<feature type="transmembrane region" description="Helical" evidence="7">
    <location>
        <begin position="360"/>
        <end position="382"/>
    </location>
</feature>
<keyword evidence="6 7" id="KW-0472">Membrane</keyword>
<comment type="subcellular location">
    <subcellularLocation>
        <location evidence="1">Cell membrane</location>
        <topology evidence="1">Multi-pass membrane protein</topology>
    </subcellularLocation>
</comment>
<reference evidence="9 10" key="1">
    <citation type="journal article" date="2015" name="Genome Announc.">
        <title>Expanding the biotechnology potential of lactobacilli through comparative genomics of 213 strains and associated genera.</title>
        <authorList>
            <person name="Sun Z."/>
            <person name="Harris H.M."/>
            <person name="McCann A."/>
            <person name="Guo C."/>
            <person name="Argimon S."/>
            <person name="Zhang W."/>
            <person name="Yang X."/>
            <person name="Jeffery I.B."/>
            <person name="Cooney J.C."/>
            <person name="Kagawa T.F."/>
            <person name="Liu W."/>
            <person name="Song Y."/>
            <person name="Salvetti E."/>
            <person name="Wrobel A."/>
            <person name="Rasinkangas P."/>
            <person name="Parkhill J."/>
            <person name="Rea M.C."/>
            <person name="O'Sullivan O."/>
            <person name="Ritari J."/>
            <person name="Douillard F.P."/>
            <person name="Paul Ross R."/>
            <person name="Yang R."/>
            <person name="Briner A.E."/>
            <person name="Felis G.E."/>
            <person name="de Vos W.M."/>
            <person name="Barrangou R."/>
            <person name="Klaenhammer T.R."/>
            <person name="Caufield P.W."/>
            <person name="Cui Y."/>
            <person name="Zhang H."/>
            <person name="O'Toole P.W."/>
        </authorList>
    </citation>
    <scope>NUCLEOTIDE SEQUENCE [LARGE SCALE GENOMIC DNA]</scope>
    <source>
        <strain evidence="9 10">DSM 17757</strain>
    </source>
</reference>
<comment type="caution">
    <text evidence="9">The sequence shown here is derived from an EMBL/GenBank/DDBJ whole genome shotgun (WGS) entry which is preliminary data.</text>
</comment>
<keyword evidence="3" id="KW-1003">Cell membrane</keyword>
<dbReference type="Pfam" id="PF07690">
    <property type="entry name" value="MFS_1"/>
    <property type="match status" value="1"/>
</dbReference>
<sequence length="431" mass="47790">MNKFKSSVQMLRLLVIRFAGDFGSGMLSFAISLYILHRTGSALGMGVFLITGPIISLLLTPFVGYVIDNFNHRKIMLLAQVVTSIGLFLFGMVFNIWPTQYYPELITLIIILQITDNFLGTALTASLVQLFKDDELQKVNSLNQSISSLASFLAPIVGALIYTLISIAMFAFIEIGFELIALVTIAFLKFNSIETSEEDDATQSGQTETIWQNFRSGFEYLRTQRLLLILIISAAAINFFFSAVNVGEPYFLVKTLKLSSAQYGITDSAIAVGMFAGGLILSLMKLKHHPVIISYVNIGLLSLILIAVGLPEIFGLTAALNTLYFIVLNFLNGVVLVFINTPLNTYMQQLIPEHMQGRVFSLNSTICMLLMPVGTLVFGYLFDRVQALPIFAITGMVLLLFTSFILMFLNKQKLLDNSEKAIHPAIHEVQE</sequence>
<protein>
    <submittedName>
        <fullName evidence="9">Permease, major facilitator superfamily</fullName>
    </submittedName>
</protein>
<feature type="transmembrane region" description="Helical" evidence="7">
    <location>
        <begin position="12"/>
        <end position="36"/>
    </location>
</feature>
<gene>
    <name evidence="9" type="ORF">IV80_GL001399</name>
</gene>
<dbReference type="InterPro" id="IPR020846">
    <property type="entry name" value="MFS_dom"/>
</dbReference>
<feature type="transmembrane region" description="Helical" evidence="7">
    <location>
        <begin position="388"/>
        <end position="409"/>
    </location>
</feature>
<dbReference type="OrthoDB" id="9775268at2"/>
<dbReference type="PATRIC" id="fig|319652.3.peg.1416"/>
<feature type="transmembrane region" description="Helical" evidence="7">
    <location>
        <begin position="226"/>
        <end position="244"/>
    </location>
</feature>
<evidence type="ECO:0000313" key="9">
    <source>
        <dbReference type="EMBL" id="KRN66155.1"/>
    </source>
</evidence>
<keyword evidence="4 7" id="KW-0812">Transmembrane</keyword>
<dbReference type="GO" id="GO:0022857">
    <property type="term" value="F:transmembrane transporter activity"/>
    <property type="evidence" value="ECO:0007669"/>
    <property type="project" value="InterPro"/>
</dbReference>
<dbReference type="InterPro" id="IPR011701">
    <property type="entry name" value="MFS"/>
</dbReference>
<feature type="transmembrane region" description="Helical" evidence="7">
    <location>
        <begin position="42"/>
        <end position="63"/>
    </location>
</feature>
<feature type="transmembrane region" description="Helical" evidence="7">
    <location>
        <begin position="75"/>
        <end position="94"/>
    </location>
</feature>
<dbReference type="CDD" id="cd06173">
    <property type="entry name" value="MFS_MefA_like"/>
    <property type="match status" value="1"/>
</dbReference>
<feature type="transmembrane region" description="Helical" evidence="7">
    <location>
        <begin position="142"/>
        <end position="161"/>
    </location>
</feature>
<name>A0A0R2IMG9_9LACO</name>
<keyword evidence="10" id="KW-1185">Reference proteome</keyword>
<evidence type="ECO:0000256" key="7">
    <source>
        <dbReference type="SAM" id="Phobius"/>
    </source>
</evidence>
<dbReference type="SUPFAM" id="SSF103473">
    <property type="entry name" value="MFS general substrate transporter"/>
    <property type="match status" value="1"/>
</dbReference>
<feature type="transmembrane region" description="Helical" evidence="7">
    <location>
        <begin position="167"/>
        <end position="188"/>
    </location>
</feature>
<dbReference type="PROSITE" id="PS50850">
    <property type="entry name" value="MFS"/>
    <property type="match status" value="1"/>
</dbReference>
<keyword evidence="5 7" id="KW-1133">Transmembrane helix</keyword>
<dbReference type="RefSeq" id="WP_057750708.1">
    <property type="nucleotide sequence ID" value="NZ_BJVH01000005.1"/>
</dbReference>
<dbReference type="STRING" id="319652.IV80_GL001399"/>
<dbReference type="AlphaFoldDB" id="A0A0R2IMG9"/>
<accession>A0A0R2IMG9</accession>
<evidence type="ECO:0000313" key="10">
    <source>
        <dbReference type="Proteomes" id="UP000051568"/>
    </source>
</evidence>
<evidence type="ECO:0000259" key="8">
    <source>
        <dbReference type="PROSITE" id="PS50850"/>
    </source>
</evidence>
<dbReference type="Gene3D" id="1.20.1250.20">
    <property type="entry name" value="MFS general substrate transporter like domains"/>
    <property type="match status" value="1"/>
</dbReference>
<feature type="transmembrane region" description="Helical" evidence="7">
    <location>
        <begin position="106"/>
        <end position="130"/>
    </location>
</feature>
<evidence type="ECO:0000256" key="1">
    <source>
        <dbReference type="ARBA" id="ARBA00004651"/>
    </source>
</evidence>
<dbReference type="Proteomes" id="UP000051568">
    <property type="component" value="Unassembled WGS sequence"/>
</dbReference>
<proteinExistence type="predicted"/>
<dbReference type="PANTHER" id="PTHR43266:SF2">
    <property type="entry name" value="MAJOR FACILITATOR SUPERFAMILY (MFS) PROFILE DOMAIN-CONTAINING PROTEIN"/>
    <property type="match status" value="1"/>
</dbReference>
<keyword evidence="2" id="KW-0813">Transport</keyword>
<feature type="transmembrane region" description="Helical" evidence="7">
    <location>
        <begin position="264"/>
        <end position="284"/>
    </location>
</feature>
<evidence type="ECO:0000256" key="2">
    <source>
        <dbReference type="ARBA" id="ARBA00022448"/>
    </source>
</evidence>
<dbReference type="EMBL" id="JQBR01000005">
    <property type="protein sequence ID" value="KRN66155.1"/>
    <property type="molecule type" value="Genomic_DNA"/>
</dbReference>
<feature type="transmembrane region" description="Helical" evidence="7">
    <location>
        <begin position="291"/>
        <end position="310"/>
    </location>
</feature>
<dbReference type="PANTHER" id="PTHR43266">
    <property type="entry name" value="MACROLIDE-EFFLUX PROTEIN"/>
    <property type="match status" value="1"/>
</dbReference>
<evidence type="ECO:0000256" key="3">
    <source>
        <dbReference type="ARBA" id="ARBA00022475"/>
    </source>
</evidence>
<evidence type="ECO:0000256" key="4">
    <source>
        <dbReference type="ARBA" id="ARBA00022692"/>
    </source>
</evidence>
<organism evidence="9 10">
    <name type="scientific">Pediococcus cellicola</name>
    <dbReference type="NCBI Taxonomy" id="319652"/>
    <lineage>
        <taxon>Bacteria</taxon>
        <taxon>Bacillati</taxon>
        <taxon>Bacillota</taxon>
        <taxon>Bacilli</taxon>
        <taxon>Lactobacillales</taxon>
        <taxon>Lactobacillaceae</taxon>
        <taxon>Pediococcus</taxon>
    </lineage>
</organism>
<dbReference type="InterPro" id="IPR036259">
    <property type="entry name" value="MFS_trans_sf"/>
</dbReference>
<feature type="domain" description="Major facilitator superfamily (MFS) profile" evidence="8">
    <location>
        <begin position="9"/>
        <end position="413"/>
    </location>
</feature>